<dbReference type="AlphaFoldDB" id="A0A7X2TD36"/>
<name>A0A7X2TD36_9CLOT</name>
<reference evidence="1 2" key="1">
    <citation type="submission" date="2019-08" db="EMBL/GenBank/DDBJ databases">
        <title>In-depth cultivation of the pig gut microbiome towards novel bacterial diversity and tailored functional studies.</title>
        <authorList>
            <person name="Wylensek D."/>
            <person name="Hitch T.C.A."/>
            <person name="Clavel T."/>
        </authorList>
    </citation>
    <scope>NUCLEOTIDE SEQUENCE [LARGE SCALE GENOMIC DNA]</scope>
    <source>
        <strain evidence="1 2">WCA-389-WT-23D1</strain>
    </source>
</reference>
<organism evidence="1 2">
    <name type="scientific">Clostridium porci</name>
    <dbReference type="NCBI Taxonomy" id="2605778"/>
    <lineage>
        <taxon>Bacteria</taxon>
        <taxon>Bacillati</taxon>
        <taxon>Bacillota</taxon>
        <taxon>Clostridia</taxon>
        <taxon>Eubacteriales</taxon>
        <taxon>Clostridiaceae</taxon>
        <taxon>Clostridium</taxon>
    </lineage>
</organism>
<protein>
    <submittedName>
        <fullName evidence="1">Uncharacterized protein</fullName>
    </submittedName>
</protein>
<evidence type="ECO:0000313" key="1">
    <source>
        <dbReference type="EMBL" id="MSS37507.1"/>
    </source>
</evidence>
<comment type="caution">
    <text evidence="1">The sequence shown here is derived from an EMBL/GenBank/DDBJ whole genome shotgun (WGS) entry which is preliminary data.</text>
</comment>
<dbReference type="RefSeq" id="WP_154472949.1">
    <property type="nucleotide sequence ID" value="NZ_DBEWUL010000211.1"/>
</dbReference>
<accession>A0A7X2TD36</accession>
<dbReference type="Proteomes" id="UP000429958">
    <property type="component" value="Unassembled WGS sequence"/>
</dbReference>
<evidence type="ECO:0000313" key="2">
    <source>
        <dbReference type="Proteomes" id="UP000429958"/>
    </source>
</evidence>
<dbReference type="EMBL" id="VUMD01000011">
    <property type="protein sequence ID" value="MSS37507.1"/>
    <property type="molecule type" value="Genomic_DNA"/>
</dbReference>
<sequence length="63" mass="7348">MFAIDKTLLKPNIPRTVRFTPILYDWITEVSEKEGLSFNQVVLLCCKNAKDQYVETETPNEKE</sequence>
<proteinExistence type="predicted"/>
<gene>
    <name evidence="1" type="ORF">FYJ39_13210</name>
</gene>
<keyword evidence="2" id="KW-1185">Reference proteome</keyword>